<feature type="transmembrane region" description="Helical" evidence="7">
    <location>
        <begin position="188"/>
        <end position="207"/>
    </location>
</feature>
<evidence type="ECO:0000256" key="4">
    <source>
        <dbReference type="ARBA" id="ARBA00022692"/>
    </source>
</evidence>
<evidence type="ECO:0000256" key="7">
    <source>
        <dbReference type="SAM" id="Phobius"/>
    </source>
</evidence>
<dbReference type="EMBL" id="BJYU01000157">
    <property type="protein sequence ID" value="GEO18147.1"/>
    <property type="molecule type" value="Genomic_DNA"/>
</dbReference>
<accession>A0A512C297</accession>
<evidence type="ECO:0008006" key="10">
    <source>
        <dbReference type="Google" id="ProtNLM"/>
    </source>
</evidence>
<evidence type="ECO:0000256" key="2">
    <source>
        <dbReference type="ARBA" id="ARBA00022448"/>
    </source>
</evidence>
<keyword evidence="5 7" id="KW-1133">Transmembrane helix</keyword>
<evidence type="ECO:0000256" key="5">
    <source>
        <dbReference type="ARBA" id="ARBA00022989"/>
    </source>
</evidence>
<dbReference type="GO" id="GO:0016020">
    <property type="term" value="C:membrane"/>
    <property type="evidence" value="ECO:0007669"/>
    <property type="project" value="UniProtKB-SubCell"/>
</dbReference>
<sequence length="249" mass="25674">MVLSMAVFSLALCFLHFAQKKDLQTSALSALGMAASNSGFIGYPIAALAIGAPAGLALALCMMIENVIIIPAALVIAETGLQAGLPARVILRSSAVRLIKSPIILAILAGTAISAFGIVLPSPIFKTVDMLALASAPVALFVIGGTLVGFKIEGLRAEVAQIVLGKLAIHPVAVLMAFTIFAKVDPDLKSVAIIMASVPMLSVYPILGQRYGMDEVCAAALMVSTAISVFTISAMIWLVKANVLQSIAG</sequence>
<comment type="caution">
    <text evidence="8">The sequence shown here is derived from an EMBL/GenBank/DDBJ whole genome shotgun (WGS) entry which is preliminary data.</text>
</comment>
<proteinExistence type="predicted"/>
<dbReference type="Proteomes" id="UP000321085">
    <property type="component" value="Unassembled WGS sequence"/>
</dbReference>
<dbReference type="GO" id="GO:0055085">
    <property type="term" value="P:transmembrane transport"/>
    <property type="evidence" value="ECO:0007669"/>
    <property type="project" value="InterPro"/>
</dbReference>
<feature type="transmembrane region" description="Helical" evidence="7">
    <location>
        <begin position="131"/>
        <end position="150"/>
    </location>
</feature>
<evidence type="ECO:0000313" key="9">
    <source>
        <dbReference type="Proteomes" id="UP000321085"/>
    </source>
</evidence>
<keyword evidence="9" id="KW-1185">Reference proteome</keyword>
<feature type="transmembrane region" description="Helical" evidence="7">
    <location>
        <begin position="219"/>
        <end position="239"/>
    </location>
</feature>
<feature type="transmembrane region" description="Helical" evidence="7">
    <location>
        <begin position="98"/>
        <end position="119"/>
    </location>
</feature>
<dbReference type="Pfam" id="PF03547">
    <property type="entry name" value="Mem_trans"/>
    <property type="match status" value="1"/>
</dbReference>
<dbReference type="RefSeq" id="WP_114189086.1">
    <property type="nucleotide sequence ID" value="NZ_QOIO01000088.1"/>
</dbReference>
<keyword evidence="6 7" id="KW-0472">Membrane</keyword>
<evidence type="ECO:0000256" key="1">
    <source>
        <dbReference type="ARBA" id="ARBA00004141"/>
    </source>
</evidence>
<dbReference type="PANTHER" id="PTHR36838">
    <property type="entry name" value="AUXIN EFFLUX CARRIER FAMILY PROTEIN"/>
    <property type="match status" value="1"/>
</dbReference>
<evidence type="ECO:0000256" key="3">
    <source>
        <dbReference type="ARBA" id="ARBA00022475"/>
    </source>
</evidence>
<organism evidence="8 9">
    <name type="scientific">Microvirga aerophila</name>
    <dbReference type="NCBI Taxonomy" id="670291"/>
    <lineage>
        <taxon>Bacteria</taxon>
        <taxon>Pseudomonadati</taxon>
        <taxon>Pseudomonadota</taxon>
        <taxon>Alphaproteobacteria</taxon>
        <taxon>Hyphomicrobiales</taxon>
        <taxon>Methylobacteriaceae</taxon>
        <taxon>Microvirga</taxon>
    </lineage>
</organism>
<dbReference type="InterPro" id="IPR004776">
    <property type="entry name" value="Mem_transp_PIN-like"/>
</dbReference>
<keyword evidence="4 7" id="KW-0812">Transmembrane</keyword>
<protein>
    <recommendedName>
        <fullName evidence="10">Permease</fullName>
    </recommendedName>
</protein>
<reference evidence="8 9" key="1">
    <citation type="submission" date="2019-07" db="EMBL/GenBank/DDBJ databases">
        <title>Whole genome shotgun sequence of Microvirga aerophila NBRC 106136.</title>
        <authorList>
            <person name="Hosoyama A."/>
            <person name="Uohara A."/>
            <person name="Ohji S."/>
            <person name="Ichikawa N."/>
        </authorList>
    </citation>
    <scope>NUCLEOTIDE SEQUENCE [LARGE SCALE GENOMIC DNA]</scope>
    <source>
        <strain evidence="8 9">NBRC 106136</strain>
    </source>
</reference>
<name>A0A512C297_9HYPH</name>
<feature type="transmembrane region" description="Helical" evidence="7">
    <location>
        <begin position="44"/>
        <end position="77"/>
    </location>
</feature>
<dbReference type="PANTHER" id="PTHR36838:SF1">
    <property type="entry name" value="SLR1864 PROTEIN"/>
    <property type="match status" value="1"/>
</dbReference>
<evidence type="ECO:0000313" key="8">
    <source>
        <dbReference type="EMBL" id="GEO18147.1"/>
    </source>
</evidence>
<keyword evidence="2" id="KW-0813">Transport</keyword>
<comment type="subcellular location">
    <subcellularLocation>
        <location evidence="1">Membrane</location>
        <topology evidence="1">Multi-pass membrane protein</topology>
    </subcellularLocation>
</comment>
<gene>
    <name evidence="8" type="ORF">MAE02_58430</name>
</gene>
<keyword evidence="3" id="KW-1003">Cell membrane</keyword>
<feature type="transmembrane region" description="Helical" evidence="7">
    <location>
        <begin position="162"/>
        <end position="182"/>
    </location>
</feature>
<dbReference type="AlphaFoldDB" id="A0A512C297"/>
<dbReference type="OrthoDB" id="9810457at2"/>
<evidence type="ECO:0000256" key="6">
    <source>
        <dbReference type="ARBA" id="ARBA00023136"/>
    </source>
</evidence>